<name>A0A815HPS2_9BILA</name>
<dbReference type="Proteomes" id="UP000677228">
    <property type="component" value="Unassembled WGS sequence"/>
</dbReference>
<evidence type="ECO:0000313" key="2">
    <source>
        <dbReference type="EMBL" id="CAF1195490.1"/>
    </source>
</evidence>
<evidence type="ECO:0000313" key="5">
    <source>
        <dbReference type="EMBL" id="CAF4227422.1"/>
    </source>
</evidence>
<keyword evidence="6" id="KW-1185">Reference proteome</keyword>
<dbReference type="EMBL" id="CAJNOK010013972">
    <property type="protein sequence ID" value="CAF1195490.1"/>
    <property type="molecule type" value="Genomic_DNA"/>
</dbReference>
<gene>
    <name evidence="3" type="ORF">GPM918_LOCUS31081</name>
    <name evidence="2" type="ORF">OVA965_LOCUS23725</name>
    <name evidence="5" type="ORF">SRO942_LOCUS31715</name>
    <name evidence="4" type="ORF">TMI583_LOCUS24442</name>
</gene>
<feature type="compositionally biased region" description="Basic and acidic residues" evidence="1">
    <location>
        <begin position="147"/>
        <end position="162"/>
    </location>
</feature>
<dbReference type="Proteomes" id="UP000682733">
    <property type="component" value="Unassembled WGS sequence"/>
</dbReference>
<dbReference type="AlphaFoldDB" id="A0A815HPS2"/>
<sequence>MTKHRSVSGSQQPSRRHSPSTVNGGTKTHTKKKTSPNGLSGSKTPRKSTTTVNELKGRKSQATIGGVKRTKSQLGKDLQKSGKYGNRARDQYDESPRPLARKASSHQSIAERQRRKSKTTGGGHSRKHRDEDDYFEDTDAYDNAAYEADKRSEMLQRERERGGGGFYTKKLQSSRR</sequence>
<dbReference type="EMBL" id="CAJNOQ010015080">
    <property type="protein sequence ID" value="CAF1354576.1"/>
    <property type="molecule type" value="Genomic_DNA"/>
</dbReference>
<protein>
    <submittedName>
        <fullName evidence="3">Uncharacterized protein</fullName>
    </submittedName>
</protein>
<organism evidence="3 6">
    <name type="scientific">Didymodactylos carnosus</name>
    <dbReference type="NCBI Taxonomy" id="1234261"/>
    <lineage>
        <taxon>Eukaryota</taxon>
        <taxon>Metazoa</taxon>
        <taxon>Spiralia</taxon>
        <taxon>Gnathifera</taxon>
        <taxon>Rotifera</taxon>
        <taxon>Eurotatoria</taxon>
        <taxon>Bdelloidea</taxon>
        <taxon>Philodinida</taxon>
        <taxon>Philodinidae</taxon>
        <taxon>Didymodactylos</taxon>
    </lineage>
</organism>
<evidence type="ECO:0000313" key="4">
    <source>
        <dbReference type="EMBL" id="CAF4005691.1"/>
    </source>
</evidence>
<evidence type="ECO:0000313" key="6">
    <source>
        <dbReference type="Proteomes" id="UP000663829"/>
    </source>
</evidence>
<dbReference type="Proteomes" id="UP000663829">
    <property type="component" value="Unassembled WGS sequence"/>
</dbReference>
<comment type="caution">
    <text evidence="3">The sequence shown here is derived from an EMBL/GenBank/DDBJ whole genome shotgun (WGS) entry which is preliminary data.</text>
</comment>
<reference evidence="3" key="1">
    <citation type="submission" date="2021-02" db="EMBL/GenBank/DDBJ databases">
        <authorList>
            <person name="Nowell W R."/>
        </authorList>
    </citation>
    <scope>NUCLEOTIDE SEQUENCE</scope>
</reference>
<evidence type="ECO:0000313" key="3">
    <source>
        <dbReference type="EMBL" id="CAF1354576.1"/>
    </source>
</evidence>
<dbReference type="Proteomes" id="UP000681722">
    <property type="component" value="Unassembled WGS sequence"/>
</dbReference>
<feature type="compositionally biased region" description="Polar residues" evidence="1">
    <location>
        <begin position="35"/>
        <end position="53"/>
    </location>
</feature>
<dbReference type="EMBL" id="CAJOBA010035499">
    <property type="protein sequence ID" value="CAF4005691.1"/>
    <property type="molecule type" value="Genomic_DNA"/>
</dbReference>
<feature type="compositionally biased region" description="Polar residues" evidence="1">
    <location>
        <begin position="7"/>
        <end position="25"/>
    </location>
</feature>
<dbReference type="EMBL" id="CAJOBC010066320">
    <property type="protein sequence ID" value="CAF4227422.1"/>
    <property type="molecule type" value="Genomic_DNA"/>
</dbReference>
<feature type="compositionally biased region" description="Basic and acidic residues" evidence="1">
    <location>
        <begin position="87"/>
        <end position="96"/>
    </location>
</feature>
<accession>A0A815HPS2</accession>
<evidence type="ECO:0000256" key="1">
    <source>
        <dbReference type="SAM" id="MobiDB-lite"/>
    </source>
</evidence>
<feature type="region of interest" description="Disordered" evidence="1">
    <location>
        <begin position="1"/>
        <end position="176"/>
    </location>
</feature>
<proteinExistence type="predicted"/>